<proteinExistence type="predicted"/>
<keyword evidence="1" id="KW-0812">Transmembrane</keyword>
<feature type="transmembrane region" description="Helical" evidence="1">
    <location>
        <begin position="125"/>
        <end position="146"/>
    </location>
</feature>
<feature type="transmembrane region" description="Helical" evidence="1">
    <location>
        <begin position="99"/>
        <end position="119"/>
    </location>
</feature>
<evidence type="ECO:0000313" key="2">
    <source>
        <dbReference type="EMBL" id="KAL3074571.1"/>
    </source>
</evidence>
<protein>
    <submittedName>
        <fullName evidence="2">Uncharacterized protein</fullName>
    </submittedName>
</protein>
<feature type="transmembrane region" description="Helical" evidence="1">
    <location>
        <begin position="235"/>
        <end position="264"/>
    </location>
</feature>
<dbReference type="AlphaFoldDB" id="A0ABD2I5M6"/>
<dbReference type="PANTHER" id="PTHR34851">
    <property type="entry name" value="PROTEIN CBG05235-RELATED"/>
    <property type="match status" value="1"/>
</dbReference>
<evidence type="ECO:0000256" key="1">
    <source>
        <dbReference type="SAM" id="Phobius"/>
    </source>
</evidence>
<keyword evidence="1" id="KW-0472">Membrane</keyword>
<gene>
    <name evidence="2" type="ORF">niasHT_034908</name>
</gene>
<comment type="caution">
    <text evidence="2">The sequence shown here is derived from an EMBL/GenBank/DDBJ whole genome shotgun (WGS) entry which is preliminary data.</text>
</comment>
<reference evidence="2 3" key="1">
    <citation type="submission" date="2024-10" db="EMBL/GenBank/DDBJ databases">
        <authorList>
            <person name="Kim D."/>
        </authorList>
    </citation>
    <scope>NUCLEOTIDE SEQUENCE [LARGE SCALE GENOMIC DNA]</scope>
    <source>
        <strain evidence="2">BH-2024</strain>
    </source>
</reference>
<dbReference type="EMBL" id="JBICBT010001296">
    <property type="protein sequence ID" value="KAL3074571.1"/>
    <property type="molecule type" value="Genomic_DNA"/>
</dbReference>
<keyword evidence="1" id="KW-1133">Transmembrane helix</keyword>
<accession>A0ABD2I5M6</accession>
<dbReference type="Proteomes" id="UP001620626">
    <property type="component" value="Unassembled WGS sequence"/>
</dbReference>
<name>A0ABD2I5M6_9BILA</name>
<feature type="transmembrane region" description="Helical" evidence="1">
    <location>
        <begin position="158"/>
        <end position="186"/>
    </location>
</feature>
<keyword evidence="3" id="KW-1185">Reference proteome</keyword>
<evidence type="ECO:0000313" key="3">
    <source>
        <dbReference type="Proteomes" id="UP001620626"/>
    </source>
</evidence>
<sequence>MSELCVHNCDYFRQQRSVSFASNDEEEEEVGDKLYAEKEDPSTALAPLYSSMEPMEQQQIPRKQHQFMLEEGEEEEEEEPRVNLLICCFSFPLFFCARLVGWLSVVPLLLAMFLLPFASSSAFDLIPEIILLGSEMLCVLSLFFGLQHHQHNYLRPFLFFGVIWNLTLLLLLLFAVYILILLYGFYIELFVAPARFCVQLDLTVQTLLYGGPSQHDASLMPEERQYDDASNNTTFTMAFCFVTLLAIIILLNGWLLNIVLLAYFHMQKLQNEDKCIRQKLLVEPMRRRTLVEEDIPAPICYSTLALTDSLATTFPDKSYHQF</sequence>
<organism evidence="2 3">
    <name type="scientific">Heterodera trifolii</name>
    <dbReference type="NCBI Taxonomy" id="157864"/>
    <lineage>
        <taxon>Eukaryota</taxon>
        <taxon>Metazoa</taxon>
        <taxon>Ecdysozoa</taxon>
        <taxon>Nematoda</taxon>
        <taxon>Chromadorea</taxon>
        <taxon>Rhabditida</taxon>
        <taxon>Tylenchina</taxon>
        <taxon>Tylenchomorpha</taxon>
        <taxon>Tylenchoidea</taxon>
        <taxon>Heteroderidae</taxon>
        <taxon>Heteroderinae</taxon>
        <taxon>Heterodera</taxon>
    </lineage>
</organism>